<feature type="transmembrane region" description="Helical" evidence="1">
    <location>
        <begin position="12"/>
        <end position="37"/>
    </location>
</feature>
<keyword evidence="1" id="KW-0812">Transmembrane</keyword>
<feature type="transmembrane region" description="Helical" evidence="1">
    <location>
        <begin position="103"/>
        <end position="129"/>
    </location>
</feature>
<dbReference type="InterPro" id="IPR025098">
    <property type="entry name" value="DUF4013"/>
</dbReference>
<dbReference type="EMBL" id="UOEU01000526">
    <property type="protein sequence ID" value="VAW34321.1"/>
    <property type="molecule type" value="Genomic_DNA"/>
</dbReference>
<proteinExistence type="predicted"/>
<organism evidence="2">
    <name type="scientific">hydrothermal vent metagenome</name>
    <dbReference type="NCBI Taxonomy" id="652676"/>
    <lineage>
        <taxon>unclassified sequences</taxon>
        <taxon>metagenomes</taxon>
        <taxon>ecological metagenomes</taxon>
    </lineage>
</organism>
<keyword evidence="1" id="KW-1133">Transmembrane helix</keyword>
<accession>A0A3B0UT95</accession>
<dbReference type="AlphaFoldDB" id="A0A3B0UT95"/>
<keyword evidence="1" id="KW-0472">Membrane</keyword>
<dbReference type="Pfam" id="PF13197">
    <property type="entry name" value="DUF4013"/>
    <property type="match status" value="1"/>
</dbReference>
<evidence type="ECO:0000313" key="2">
    <source>
        <dbReference type="EMBL" id="VAW34321.1"/>
    </source>
</evidence>
<sequence length="232" mass="24681">MTEDDRWMGKLGMGVLISLISFLILPIFLLSGYLVGITRNVMNGEKRPLPEWDDLGKLFKDGISVFIASVVYTLPFWLLACVALVSTIGFAGLGEATQISEDAIVAGMLATYGLVACLGLIFVLALFLISPAIVIQYVREGDLAACFRFGEVFAIVRDNMGDIMIAGLTPFAASFVISILLGALNIIPCLGTIVSILLSFAVGPFLTAVTGHLYGQIAGKIGGTPPEEKFAV</sequence>
<name>A0A3B0UT95_9ZZZZ</name>
<feature type="transmembrane region" description="Helical" evidence="1">
    <location>
        <begin position="65"/>
        <end position="91"/>
    </location>
</feature>
<protein>
    <recommendedName>
        <fullName evidence="3">DUF4013 domain-containing protein</fullName>
    </recommendedName>
</protein>
<gene>
    <name evidence="2" type="ORF">MNBD_CHLOROFLEXI01-2773</name>
</gene>
<evidence type="ECO:0008006" key="3">
    <source>
        <dbReference type="Google" id="ProtNLM"/>
    </source>
</evidence>
<evidence type="ECO:0000256" key="1">
    <source>
        <dbReference type="SAM" id="Phobius"/>
    </source>
</evidence>
<reference evidence="2" key="1">
    <citation type="submission" date="2018-06" db="EMBL/GenBank/DDBJ databases">
        <authorList>
            <person name="Zhirakovskaya E."/>
        </authorList>
    </citation>
    <scope>NUCLEOTIDE SEQUENCE</scope>
</reference>
<feature type="transmembrane region" description="Helical" evidence="1">
    <location>
        <begin position="163"/>
        <end position="187"/>
    </location>
</feature>
<feature type="transmembrane region" description="Helical" evidence="1">
    <location>
        <begin position="193"/>
        <end position="214"/>
    </location>
</feature>